<dbReference type="GeneTree" id="ENSGT01150000287067"/>
<reference evidence="1" key="1">
    <citation type="submission" date="2025-08" db="UniProtKB">
        <authorList>
            <consortium name="Ensembl"/>
        </authorList>
    </citation>
    <scope>IDENTIFICATION</scope>
</reference>
<accession>A0A8C5ACL3</accession>
<sequence>VSFNNLNLIPSNTHLNLESISSRKRKLTTPSISIMSGGASMDWTMNLCLLFSFGSYSKGCSITEKKGKYKS</sequence>
<dbReference type="OMA" id="RIDCTMN"/>
<organism evidence="1 2">
    <name type="scientific">Gadus morhua</name>
    <name type="common">Atlantic cod</name>
    <dbReference type="NCBI Taxonomy" id="8049"/>
    <lineage>
        <taxon>Eukaryota</taxon>
        <taxon>Metazoa</taxon>
        <taxon>Chordata</taxon>
        <taxon>Craniata</taxon>
        <taxon>Vertebrata</taxon>
        <taxon>Euteleostomi</taxon>
        <taxon>Actinopterygii</taxon>
        <taxon>Neopterygii</taxon>
        <taxon>Teleostei</taxon>
        <taxon>Neoteleostei</taxon>
        <taxon>Acanthomorphata</taxon>
        <taxon>Zeiogadaria</taxon>
        <taxon>Gadariae</taxon>
        <taxon>Gadiformes</taxon>
        <taxon>Gadoidei</taxon>
        <taxon>Gadidae</taxon>
        <taxon>Gadus</taxon>
    </lineage>
</organism>
<proteinExistence type="predicted"/>
<evidence type="ECO:0000313" key="1">
    <source>
        <dbReference type="Ensembl" id="ENSGMOP00000030226.1"/>
    </source>
</evidence>
<reference evidence="1" key="2">
    <citation type="submission" date="2025-09" db="UniProtKB">
        <authorList>
            <consortium name="Ensembl"/>
        </authorList>
    </citation>
    <scope>IDENTIFICATION</scope>
</reference>
<dbReference type="Proteomes" id="UP000694546">
    <property type="component" value="Chromosome 13"/>
</dbReference>
<keyword evidence="2" id="KW-1185">Reference proteome</keyword>
<name>A0A8C5ACL3_GADMO</name>
<dbReference type="Ensembl" id="ENSGMOT00000048389.1">
    <property type="protein sequence ID" value="ENSGMOP00000030226.1"/>
    <property type="gene ID" value="ENSGMOG00000029988.1"/>
</dbReference>
<protein>
    <submittedName>
        <fullName evidence="1">Uncharacterized protein</fullName>
    </submittedName>
</protein>
<dbReference type="AlphaFoldDB" id="A0A8C5ACL3"/>
<evidence type="ECO:0000313" key="2">
    <source>
        <dbReference type="Proteomes" id="UP000694546"/>
    </source>
</evidence>